<keyword evidence="3" id="KW-1185">Reference proteome</keyword>
<feature type="transmembrane region" description="Helical" evidence="1">
    <location>
        <begin position="67"/>
        <end position="87"/>
    </location>
</feature>
<protein>
    <submittedName>
        <fullName evidence="2">Uncharacterized protein</fullName>
    </submittedName>
</protein>
<comment type="caution">
    <text evidence="2">The sequence shown here is derived from an EMBL/GenBank/DDBJ whole genome shotgun (WGS) entry which is preliminary data.</text>
</comment>
<dbReference type="RefSeq" id="WP_369313104.1">
    <property type="nucleotide sequence ID" value="NZ_JBEHZE010000001.1"/>
</dbReference>
<proteinExistence type="predicted"/>
<organism evidence="2 3">
    <name type="scientific">Hyphococcus lacteus</name>
    <dbReference type="NCBI Taxonomy" id="3143536"/>
    <lineage>
        <taxon>Bacteria</taxon>
        <taxon>Pseudomonadati</taxon>
        <taxon>Pseudomonadota</taxon>
        <taxon>Alphaproteobacteria</taxon>
        <taxon>Parvularculales</taxon>
        <taxon>Parvularculaceae</taxon>
        <taxon>Hyphococcus</taxon>
    </lineage>
</organism>
<feature type="transmembrane region" description="Helical" evidence="1">
    <location>
        <begin position="21"/>
        <end position="47"/>
    </location>
</feature>
<keyword evidence="1" id="KW-1133">Transmembrane helix</keyword>
<sequence>MSIKEKPLFKAVGRLGALPDFLFSHPVFTGFFAMAMCGVFGAVFALFNVAGRGFVAASYLYEKAVSGAVIFMAIASVIYIGIAISTFKEPDETEVRLQFVFGGLLAVIATAGLYLVFNGWVTDYFTNAGPLV</sequence>
<accession>A0ABV3Z3U2</accession>
<reference evidence="2 3" key="1">
    <citation type="submission" date="2024-05" db="EMBL/GenBank/DDBJ databases">
        <title>Three bacterial strains, DH-69, EH-24, and ECK-19 isolated from coastal sediments.</title>
        <authorList>
            <person name="Ye Y.-Q."/>
            <person name="Du Z.-J."/>
        </authorList>
    </citation>
    <scope>NUCLEOTIDE SEQUENCE [LARGE SCALE GENOMIC DNA]</scope>
    <source>
        <strain evidence="2 3">ECK-19</strain>
    </source>
</reference>
<name>A0ABV3Z3U2_9PROT</name>
<evidence type="ECO:0000313" key="3">
    <source>
        <dbReference type="Proteomes" id="UP001560685"/>
    </source>
</evidence>
<feature type="transmembrane region" description="Helical" evidence="1">
    <location>
        <begin position="99"/>
        <end position="117"/>
    </location>
</feature>
<dbReference type="Proteomes" id="UP001560685">
    <property type="component" value="Unassembled WGS sequence"/>
</dbReference>
<evidence type="ECO:0000313" key="2">
    <source>
        <dbReference type="EMBL" id="MEX6633158.1"/>
    </source>
</evidence>
<gene>
    <name evidence="2" type="ORF">ABFZ84_06300</name>
</gene>
<dbReference type="EMBL" id="JBEHZE010000001">
    <property type="protein sequence ID" value="MEX6633158.1"/>
    <property type="molecule type" value="Genomic_DNA"/>
</dbReference>
<keyword evidence="1" id="KW-0812">Transmembrane</keyword>
<evidence type="ECO:0000256" key="1">
    <source>
        <dbReference type="SAM" id="Phobius"/>
    </source>
</evidence>
<keyword evidence="1" id="KW-0472">Membrane</keyword>